<dbReference type="Proteomes" id="UP000095282">
    <property type="component" value="Unplaced"/>
</dbReference>
<organism evidence="2 3">
    <name type="scientific">Caenorhabditis tropicalis</name>
    <dbReference type="NCBI Taxonomy" id="1561998"/>
    <lineage>
        <taxon>Eukaryota</taxon>
        <taxon>Metazoa</taxon>
        <taxon>Ecdysozoa</taxon>
        <taxon>Nematoda</taxon>
        <taxon>Chromadorea</taxon>
        <taxon>Rhabditida</taxon>
        <taxon>Rhabditina</taxon>
        <taxon>Rhabditomorpha</taxon>
        <taxon>Rhabditoidea</taxon>
        <taxon>Rhabditidae</taxon>
        <taxon>Peloderinae</taxon>
        <taxon>Caenorhabditis</taxon>
    </lineage>
</organism>
<evidence type="ECO:0000256" key="1">
    <source>
        <dbReference type="SAM" id="MobiDB-lite"/>
    </source>
</evidence>
<keyword evidence="2" id="KW-1185">Reference proteome</keyword>
<feature type="region of interest" description="Disordered" evidence="1">
    <location>
        <begin position="75"/>
        <end position="141"/>
    </location>
</feature>
<evidence type="ECO:0000313" key="3">
    <source>
        <dbReference type="WBParaSite" id="Csp11.Scaffold629.g9219.t1"/>
    </source>
</evidence>
<protein>
    <submittedName>
        <fullName evidence="3">Galectin</fullName>
    </submittedName>
</protein>
<reference evidence="3" key="1">
    <citation type="submission" date="2016-11" db="UniProtKB">
        <authorList>
            <consortium name="WormBaseParasite"/>
        </authorList>
    </citation>
    <scope>IDENTIFICATION</scope>
</reference>
<name>A0A1I7UGY3_9PELO</name>
<evidence type="ECO:0000313" key="2">
    <source>
        <dbReference type="Proteomes" id="UP000095282"/>
    </source>
</evidence>
<proteinExistence type="predicted"/>
<feature type="compositionally biased region" description="Acidic residues" evidence="1">
    <location>
        <begin position="125"/>
        <end position="138"/>
    </location>
</feature>
<sequence length="337" mass="40496">MTTVAAGLEALLKMATAVKEKTKEWEENVDRKLDEMEEKIEGIWRRLDGEEKEFQKIQEEKEERVQEIQEIQEIQGIQEEEKKALEEEAGDSEQIPEEQKIQEIQEIQELPEEEKQEERIQEEKEAPEEEPEDPEEIPEEQKIQEIQEIQEQEDRTLEIQEEKEALEEEDPEDPEEEIPEELAMFFEQPVFQFNPYARPFIPPLYLQPIHVAIIGDWRLHNKSYALEDYLVYNQGYPHHLTLRNLRFEIRKNRLVIYYQGHDDKWQRFKNFQQEEEESRWQISDRSIRCTIRLKGPSATVYEKCEGYMQRNPTDGASELVMYNVLNGIDGYRIYRKF</sequence>
<feature type="compositionally biased region" description="Acidic residues" evidence="1">
    <location>
        <begin position="87"/>
        <end position="96"/>
    </location>
</feature>
<accession>A0A1I7UGY3</accession>
<dbReference type="WBParaSite" id="Csp11.Scaffold629.g9219.t1">
    <property type="protein sequence ID" value="Csp11.Scaffold629.g9219.t1"/>
    <property type="gene ID" value="Csp11.Scaffold629.g9219"/>
</dbReference>
<dbReference type="AlphaFoldDB" id="A0A1I7UGY3"/>